<organism evidence="2 3">
    <name type="scientific">Desulfopila aestuarii DSM 18488</name>
    <dbReference type="NCBI Taxonomy" id="1121416"/>
    <lineage>
        <taxon>Bacteria</taxon>
        <taxon>Pseudomonadati</taxon>
        <taxon>Thermodesulfobacteriota</taxon>
        <taxon>Desulfobulbia</taxon>
        <taxon>Desulfobulbales</taxon>
        <taxon>Desulfocapsaceae</taxon>
        <taxon>Desulfopila</taxon>
    </lineage>
</organism>
<dbReference type="AlphaFoldDB" id="A0A1M7YKA8"/>
<dbReference type="InterPro" id="IPR036873">
    <property type="entry name" value="Rhodanese-like_dom_sf"/>
</dbReference>
<dbReference type="OrthoDB" id="285281at2"/>
<dbReference type="RefSeq" id="WP_073616637.1">
    <property type="nucleotide sequence ID" value="NZ_FRFE01000045.1"/>
</dbReference>
<proteinExistence type="predicted"/>
<dbReference type="PROSITE" id="PS50206">
    <property type="entry name" value="RHODANESE_3"/>
    <property type="match status" value="1"/>
</dbReference>
<dbReference type="STRING" id="1121416.SAMN02745220_04905"/>
<dbReference type="InterPro" id="IPR001763">
    <property type="entry name" value="Rhodanese-like_dom"/>
</dbReference>
<dbReference type="SUPFAM" id="SSF52821">
    <property type="entry name" value="Rhodanese/Cell cycle control phosphatase"/>
    <property type="match status" value="1"/>
</dbReference>
<dbReference type="Gene3D" id="3.40.250.10">
    <property type="entry name" value="Rhodanese-like domain"/>
    <property type="match status" value="1"/>
</dbReference>
<reference evidence="2 3" key="1">
    <citation type="submission" date="2016-12" db="EMBL/GenBank/DDBJ databases">
        <authorList>
            <person name="Song W.-J."/>
            <person name="Kurnit D.M."/>
        </authorList>
    </citation>
    <scope>NUCLEOTIDE SEQUENCE [LARGE SCALE GENOMIC DNA]</scope>
    <source>
        <strain evidence="2 3">DSM 18488</strain>
    </source>
</reference>
<evidence type="ECO:0000313" key="3">
    <source>
        <dbReference type="Proteomes" id="UP000184603"/>
    </source>
</evidence>
<dbReference type="Proteomes" id="UP000184603">
    <property type="component" value="Unassembled WGS sequence"/>
</dbReference>
<feature type="domain" description="Rhodanese" evidence="1">
    <location>
        <begin position="16"/>
        <end position="99"/>
    </location>
</feature>
<gene>
    <name evidence="2" type="ORF">SAMN02745220_04905</name>
</gene>
<dbReference type="PANTHER" id="PTHR43031">
    <property type="entry name" value="FAD-DEPENDENT OXIDOREDUCTASE"/>
    <property type="match status" value="1"/>
</dbReference>
<sequence>MGKSVNPTELQELLANKKTVTLIDVRRKDDFDKNPHTFSNARWQNPAEINEWLPTVPTDRDIVVYCVRGGSVSQSIQKQLADSGRNVQYVEGGLETLNQMKG</sequence>
<name>A0A1M7YKA8_9BACT</name>
<evidence type="ECO:0000313" key="2">
    <source>
        <dbReference type="EMBL" id="SHO53053.1"/>
    </source>
</evidence>
<dbReference type="Pfam" id="PF00581">
    <property type="entry name" value="Rhodanese"/>
    <property type="match status" value="1"/>
</dbReference>
<accession>A0A1M7YKA8</accession>
<dbReference type="GO" id="GO:0016740">
    <property type="term" value="F:transferase activity"/>
    <property type="evidence" value="ECO:0007669"/>
    <property type="project" value="UniProtKB-KW"/>
</dbReference>
<keyword evidence="2" id="KW-0808">Transferase</keyword>
<dbReference type="PANTHER" id="PTHR43031:SF16">
    <property type="entry name" value="OXIDOREDUCTASE"/>
    <property type="match status" value="1"/>
</dbReference>
<evidence type="ECO:0000259" key="1">
    <source>
        <dbReference type="PROSITE" id="PS50206"/>
    </source>
</evidence>
<keyword evidence="3" id="KW-1185">Reference proteome</keyword>
<protein>
    <submittedName>
        <fullName evidence="2">Rhodanese-related sulfurtransferase</fullName>
    </submittedName>
</protein>
<dbReference type="InterPro" id="IPR050229">
    <property type="entry name" value="GlpE_sulfurtransferase"/>
</dbReference>
<dbReference type="EMBL" id="FRFE01000045">
    <property type="protein sequence ID" value="SHO53053.1"/>
    <property type="molecule type" value="Genomic_DNA"/>
</dbReference>